<dbReference type="FunFam" id="3.40.50.300:FF:000299">
    <property type="entry name" value="ABC transporter ATP-binding protein/permease"/>
    <property type="match status" value="1"/>
</dbReference>
<dbReference type="InterPro" id="IPR003439">
    <property type="entry name" value="ABC_transporter-like_ATP-bd"/>
</dbReference>
<evidence type="ECO:0000256" key="4">
    <source>
        <dbReference type="ARBA" id="ARBA00022692"/>
    </source>
</evidence>
<evidence type="ECO:0000256" key="3">
    <source>
        <dbReference type="ARBA" id="ARBA00022475"/>
    </source>
</evidence>
<evidence type="ECO:0000259" key="15">
    <source>
        <dbReference type="PROSITE" id="PS50929"/>
    </source>
</evidence>
<dbReference type="Gene3D" id="1.20.1560.10">
    <property type="entry name" value="ABC transporter type 1, transmembrane domain"/>
    <property type="match status" value="1"/>
</dbReference>
<feature type="domain" description="ABC transmembrane type-1" evidence="15">
    <location>
        <begin position="184"/>
        <end position="464"/>
    </location>
</feature>
<dbReference type="GO" id="GO:0005886">
    <property type="term" value="C:plasma membrane"/>
    <property type="evidence" value="ECO:0007669"/>
    <property type="project" value="UniProtKB-SubCell"/>
</dbReference>
<dbReference type="AlphaFoldDB" id="A0A941IDT5"/>
<keyword evidence="9 13" id="KW-0472">Membrane</keyword>
<feature type="transmembrane region" description="Helical" evidence="13">
    <location>
        <begin position="184"/>
        <end position="206"/>
    </location>
</feature>
<name>A0A941IDT5_9BURK</name>
<evidence type="ECO:0000256" key="8">
    <source>
        <dbReference type="ARBA" id="ARBA00022989"/>
    </source>
</evidence>
<dbReference type="PANTHER" id="PTHR24221:SF647">
    <property type="entry name" value="BLL6336 PROTEIN"/>
    <property type="match status" value="1"/>
</dbReference>
<keyword evidence="4 13" id="KW-0812">Transmembrane</keyword>
<feature type="domain" description="ABC transporter" evidence="14">
    <location>
        <begin position="497"/>
        <end position="719"/>
    </location>
</feature>
<evidence type="ECO:0000256" key="12">
    <source>
        <dbReference type="ARBA" id="ARBA00072252"/>
    </source>
</evidence>
<dbReference type="PANTHER" id="PTHR24221">
    <property type="entry name" value="ATP-BINDING CASSETTE SUB-FAMILY B"/>
    <property type="match status" value="1"/>
</dbReference>
<dbReference type="Gene3D" id="3.40.50.300">
    <property type="entry name" value="P-loop containing nucleotide triphosphate hydrolases"/>
    <property type="match status" value="1"/>
</dbReference>
<keyword evidence="5" id="KW-0354">Hemolysis</keyword>
<dbReference type="InterPro" id="IPR017871">
    <property type="entry name" value="ABC_transporter-like_CS"/>
</dbReference>
<dbReference type="GO" id="GO:0016887">
    <property type="term" value="F:ATP hydrolysis activity"/>
    <property type="evidence" value="ECO:0007669"/>
    <property type="project" value="InterPro"/>
</dbReference>
<keyword evidence="5" id="KW-0204">Cytolysis</keyword>
<dbReference type="PROSITE" id="PS00211">
    <property type="entry name" value="ABC_TRANSPORTER_1"/>
    <property type="match status" value="1"/>
</dbReference>
<dbReference type="SUPFAM" id="SSF90123">
    <property type="entry name" value="ABC transporter transmembrane region"/>
    <property type="match status" value="1"/>
</dbReference>
<comment type="caution">
    <text evidence="16">The sequence shown here is derived from an EMBL/GenBank/DDBJ whole genome shotgun (WGS) entry which is preliminary data.</text>
</comment>
<comment type="function">
    <text evidence="10">Involved in the export of calmodulin-sensitive adenylate cyclase-hemolysin (cyclolysin).</text>
</comment>
<dbReference type="Gene3D" id="3.90.70.10">
    <property type="entry name" value="Cysteine proteinases"/>
    <property type="match status" value="1"/>
</dbReference>
<evidence type="ECO:0000313" key="17">
    <source>
        <dbReference type="Proteomes" id="UP000678545"/>
    </source>
</evidence>
<organism evidence="16 17">
    <name type="scientific">Undibacterium fentianense</name>
    <dbReference type="NCBI Taxonomy" id="2828728"/>
    <lineage>
        <taxon>Bacteria</taxon>
        <taxon>Pseudomonadati</taxon>
        <taxon>Pseudomonadota</taxon>
        <taxon>Betaproteobacteria</taxon>
        <taxon>Burkholderiales</taxon>
        <taxon>Oxalobacteraceae</taxon>
        <taxon>Undibacterium</taxon>
    </lineage>
</organism>
<dbReference type="PROSITE" id="PS50929">
    <property type="entry name" value="ABC_TM1F"/>
    <property type="match status" value="1"/>
</dbReference>
<dbReference type="SMART" id="SM00382">
    <property type="entry name" value="AAA"/>
    <property type="match status" value="1"/>
</dbReference>
<evidence type="ECO:0000256" key="5">
    <source>
        <dbReference type="ARBA" id="ARBA00022735"/>
    </source>
</evidence>
<dbReference type="PROSITE" id="PS50893">
    <property type="entry name" value="ABC_TRANSPORTER_2"/>
    <property type="match status" value="1"/>
</dbReference>
<dbReference type="Pfam" id="PF00664">
    <property type="entry name" value="ABC_membrane"/>
    <property type="match status" value="1"/>
</dbReference>
<evidence type="ECO:0000256" key="6">
    <source>
        <dbReference type="ARBA" id="ARBA00022741"/>
    </source>
</evidence>
<dbReference type="SUPFAM" id="SSF52540">
    <property type="entry name" value="P-loop containing nucleoside triphosphate hydrolases"/>
    <property type="match status" value="1"/>
</dbReference>
<feature type="transmembrane region" description="Helical" evidence="13">
    <location>
        <begin position="218"/>
        <end position="238"/>
    </location>
</feature>
<proteinExistence type="inferred from homology"/>
<evidence type="ECO:0000256" key="7">
    <source>
        <dbReference type="ARBA" id="ARBA00022840"/>
    </source>
</evidence>
<keyword evidence="7" id="KW-0067">ATP-binding</keyword>
<gene>
    <name evidence="16" type="ORF">KDM90_02795</name>
</gene>
<protein>
    <recommendedName>
        <fullName evidence="12">Cyclolysin secretion/processing ATP-binding protein CyaB</fullName>
    </recommendedName>
</protein>
<evidence type="ECO:0000313" key="16">
    <source>
        <dbReference type="EMBL" id="MBR7798916.1"/>
    </source>
</evidence>
<comment type="similarity">
    <text evidence="11">Belongs to the ABC transporter superfamily. Cyclolysin exporter (TC 3.A.1.109.2) family.</text>
</comment>
<feature type="transmembrane region" description="Helical" evidence="13">
    <location>
        <begin position="291"/>
        <end position="316"/>
    </location>
</feature>
<dbReference type="CDD" id="cd18588">
    <property type="entry name" value="ABC_6TM_CyaB_HlyB_like"/>
    <property type="match status" value="1"/>
</dbReference>
<feature type="transmembrane region" description="Helical" evidence="13">
    <location>
        <begin position="322"/>
        <end position="342"/>
    </location>
</feature>
<dbReference type="Pfam" id="PF00005">
    <property type="entry name" value="ABC_tran"/>
    <property type="match status" value="1"/>
</dbReference>
<evidence type="ECO:0000256" key="1">
    <source>
        <dbReference type="ARBA" id="ARBA00004651"/>
    </source>
</evidence>
<evidence type="ECO:0000256" key="13">
    <source>
        <dbReference type="SAM" id="Phobius"/>
    </source>
</evidence>
<keyword evidence="2" id="KW-0813">Transport</keyword>
<evidence type="ECO:0000256" key="11">
    <source>
        <dbReference type="ARBA" id="ARBA00061173"/>
    </source>
</evidence>
<dbReference type="EMBL" id="JAGSPJ010000001">
    <property type="protein sequence ID" value="MBR7798916.1"/>
    <property type="molecule type" value="Genomic_DNA"/>
</dbReference>
<accession>A0A941IDT5</accession>
<evidence type="ECO:0000256" key="2">
    <source>
        <dbReference type="ARBA" id="ARBA00022448"/>
    </source>
</evidence>
<keyword evidence="17" id="KW-1185">Reference proteome</keyword>
<comment type="subcellular location">
    <subcellularLocation>
        <location evidence="1">Cell membrane</location>
        <topology evidence="1">Multi-pass membrane protein</topology>
    </subcellularLocation>
</comment>
<reference evidence="16" key="1">
    <citation type="submission" date="2021-04" db="EMBL/GenBank/DDBJ databases">
        <title>novel species isolated from subtropical streams in China.</title>
        <authorList>
            <person name="Lu H."/>
        </authorList>
    </citation>
    <scope>NUCLEOTIDE SEQUENCE</scope>
    <source>
        <strain evidence="16">FT137W</strain>
    </source>
</reference>
<dbReference type="InterPro" id="IPR003593">
    <property type="entry name" value="AAA+_ATPase"/>
</dbReference>
<evidence type="ECO:0000259" key="14">
    <source>
        <dbReference type="PROSITE" id="PS50893"/>
    </source>
</evidence>
<dbReference type="GO" id="GO:0034040">
    <property type="term" value="F:ATPase-coupled lipid transmembrane transporter activity"/>
    <property type="evidence" value="ECO:0007669"/>
    <property type="project" value="TreeGrafter"/>
</dbReference>
<sequence length="721" mass="80140">MSVIAMNFQELRQNTFFWVLQGLCALHRKPFSLELAEQQCAAPYSNQSLHAMLEQTGFLITAHQCSIKKLLKESFPLIAWCRESAPPEHEINSAANVDHFITPALILQADGMHVLVVEQTDAAPHTITLEQFQQRYSGQITRVTPKIDMGIDADSAEQERQTRRFGFRWFIPELLKHQKLWQEILLASLVIQLIALATPLFTQAIIDKVVVHRTQSTLIVIAIGMLVFMIFSAALSWLRQYLILHTGNRVDAVLGSAVFERLFKLPPLYFQHRSTGVISARMHGVETIREFIASAAVTIILDLPFLLIFVAIMFYYSVTLTLIVLAVLAVIVTLSAIVAPMFQTKLQQQFQLGARNQAFMTEYIVGLETVKSLQLEPQLNSKYSGYLASYLQAGFDTKQLANTYNTVSNLLEQIMTLLILAIGAYTVMHSKEFTIGMLVAFQMFSGRLSQPMLRLVGLWQQFQQARLSVDRLGDLMNAPTEPYSMMPSRDGKKSGRVQIEQIAFKYAEELPLVYDNLSITVEPGQTIGIMGPSGCGKSTLAKLLQGFYQPTAGRILVDDVDIRYLSANELRAHFGVVPQETTLFSGTIYDNLQMASPNASFEQIAAACKMAEIHQTIEALPRGYQTEIGERGAGLSGGQKQRIAIARALLKRPSILVFDEATSALDTHTAEHFAQTINSLRGKVTMLFITHGLPKGLHVDAVYRLGAQGAQRVALATAVGS</sequence>
<keyword evidence="8 13" id="KW-1133">Transmembrane helix</keyword>
<dbReference type="GO" id="GO:0140359">
    <property type="term" value="F:ABC-type transporter activity"/>
    <property type="evidence" value="ECO:0007669"/>
    <property type="project" value="InterPro"/>
</dbReference>
<dbReference type="InterPro" id="IPR027417">
    <property type="entry name" value="P-loop_NTPase"/>
</dbReference>
<dbReference type="Proteomes" id="UP000678545">
    <property type="component" value="Unassembled WGS sequence"/>
</dbReference>
<dbReference type="InterPro" id="IPR039421">
    <property type="entry name" value="Type_1_exporter"/>
</dbReference>
<dbReference type="GO" id="GO:0031640">
    <property type="term" value="P:killing of cells of another organism"/>
    <property type="evidence" value="ECO:0007669"/>
    <property type="project" value="UniProtKB-KW"/>
</dbReference>
<keyword evidence="3" id="KW-1003">Cell membrane</keyword>
<dbReference type="InterPro" id="IPR036640">
    <property type="entry name" value="ABC1_TM_sf"/>
</dbReference>
<evidence type="ECO:0000256" key="10">
    <source>
        <dbReference type="ARBA" id="ARBA00055355"/>
    </source>
</evidence>
<evidence type="ECO:0000256" key="9">
    <source>
        <dbReference type="ARBA" id="ARBA00023136"/>
    </source>
</evidence>
<dbReference type="InterPro" id="IPR011527">
    <property type="entry name" value="ABC1_TM_dom"/>
</dbReference>
<keyword evidence="6" id="KW-0547">Nucleotide-binding</keyword>
<dbReference type="GO" id="GO:0005524">
    <property type="term" value="F:ATP binding"/>
    <property type="evidence" value="ECO:0007669"/>
    <property type="project" value="UniProtKB-KW"/>
</dbReference>